<feature type="transmembrane region" description="Helical" evidence="2">
    <location>
        <begin position="12"/>
        <end position="32"/>
    </location>
</feature>
<keyword evidence="4" id="KW-1185">Reference proteome</keyword>
<feature type="transmembrane region" description="Helical" evidence="2">
    <location>
        <begin position="85"/>
        <end position="106"/>
    </location>
</feature>
<organism evidence="3 4">
    <name type="scientific">Nocardiopsis composta</name>
    <dbReference type="NCBI Taxonomy" id="157465"/>
    <lineage>
        <taxon>Bacteria</taxon>
        <taxon>Bacillati</taxon>
        <taxon>Actinomycetota</taxon>
        <taxon>Actinomycetes</taxon>
        <taxon>Streptosporangiales</taxon>
        <taxon>Nocardiopsidaceae</taxon>
        <taxon>Nocardiopsis</taxon>
    </lineage>
</organism>
<dbReference type="EMBL" id="JACHDB010000001">
    <property type="protein sequence ID" value="MBB5431829.1"/>
    <property type="molecule type" value="Genomic_DNA"/>
</dbReference>
<keyword evidence="2" id="KW-1133">Transmembrane helix</keyword>
<comment type="caution">
    <text evidence="3">The sequence shown here is derived from an EMBL/GenBank/DDBJ whole genome shotgun (WGS) entry which is preliminary data.</text>
</comment>
<feature type="region of interest" description="Disordered" evidence="1">
    <location>
        <begin position="178"/>
        <end position="271"/>
    </location>
</feature>
<accession>A0A7W8VDF2</accession>
<feature type="transmembrane region" description="Helical" evidence="2">
    <location>
        <begin position="38"/>
        <end position="59"/>
    </location>
</feature>
<feature type="compositionally biased region" description="Low complexity" evidence="1">
    <location>
        <begin position="244"/>
        <end position="255"/>
    </location>
</feature>
<protein>
    <submittedName>
        <fullName evidence="3">Uncharacterized protein</fullName>
    </submittedName>
</protein>
<dbReference type="AlphaFoldDB" id="A0A7W8VDF2"/>
<dbReference type="Proteomes" id="UP000572635">
    <property type="component" value="Unassembled WGS sequence"/>
</dbReference>
<evidence type="ECO:0000313" key="4">
    <source>
        <dbReference type="Proteomes" id="UP000572635"/>
    </source>
</evidence>
<reference evidence="3 4" key="1">
    <citation type="submission" date="2020-08" db="EMBL/GenBank/DDBJ databases">
        <title>Sequencing the genomes of 1000 actinobacteria strains.</title>
        <authorList>
            <person name="Klenk H.-P."/>
        </authorList>
    </citation>
    <scope>NUCLEOTIDE SEQUENCE [LARGE SCALE GENOMIC DNA]</scope>
    <source>
        <strain evidence="3 4">DSM 44551</strain>
    </source>
</reference>
<proteinExistence type="predicted"/>
<name>A0A7W8VDF2_9ACTN</name>
<feature type="transmembrane region" description="Helical" evidence="2">
    <location>
        <begin position="112"/>
        <end position="131"/>
    </location>
</feature>
<evidence type="ECO:0000256" key="1">
    <source>
        <dbReference type="SAM" id="MobiDB-lite"/>
    </source>
</evidence>
<sequence>MAPDEAGQLWRRVLVCLPVPIPILAVVALMVGGGWSAAGVWTLASVSVAVAALLLAAVVQPSPLPEGLSTGASVRRSLHRYRQITSLRIGLGLVPVAVGAGCSIAGGGLLPLAAALALSWPQLALAAPTFFSITRARRAMEAWGTKAYLWAALAQPAPVEWPVVTPVTAWIRARLDARSGAEGAPEPAEAPRHSGEEPGEEPDDEAEAATGLPTRLATPSVARQEPAELVPGFPVQDPATATGPRPIVRAAAPARRPLRPLRRDRRSKTKR</sequence>
<dbReference type="RefSeq" id="WP_246528215.1">
    <property type="nucleotide sequence ID" value="NZ_BAAAJD010000032.1"/>
</dbReference>
<feature type="compositionally biased region" description="Basic residues" evidence="1">
    <location>
        <begin position="256"/>
        <end position="271"/>
    </location>
</feature>
<evidence type="ECO:0000313" key="3">
    <source>
        <dbReference type="EMBL" id="MBB5431829.1"/>
    </source>
</evidence>
<keyword evidence="2" id="KW-0812">Transmembrane</keyword>
<gene>
    <name evidence="3" type="ORF">HDA36_001913</name>
</gene>
<feature type="compositionally biased region" description="Acidic residues" evidence="1">
    <location>
        <begin position="197"/>
        <end position="207"/>
    </location>
</feature>
<evidence type="ECO:0000256" key="2">
    <source>
        <dbReference type="SAM" id="Phobius"/>
    </source>
</evidence>
<keyword evidence="2" id="KW-0472">Membrane</keyword>